<protein>
    <submittedName>
        <fullName evidence="1">Uncharacterized protein</fullName>
    </submittedName>
</protein>
<sequence length="46" mass="5436">MKELIEQYIAQLTPSQKIAYEIAKKRLETSFCIEKSIGFIEFLKKK</sequence>
<proteinExistence type="predicted"/>
<evidence type="ECO:0000313" key="1">
    <source>
        <dbReference type="EMBL" id="QHU05494.1"/>
    </source>
</evidence>
<accession>A0A6C0JP57</accession>
<reference evidence="1" key="1">
    <citation type="journal article" date="2020" name="Nature">
        <title>Giant virus diversity and host interactions through global metagenomics.</title>
        <authorList>
            <person name="Schulz F."/>
            <person name="Roux S."/>
            <person name="Paez-Espino D."/>
            <person name="Jungbluth S."/>
            <person name="Walsh D.A."/>
            <person name="Denef V.J."/>
            <person name="McMahon K.D."/>
            <person name="Konstantinidis K.T."/>
            <person name="Eloe-Fadrosh E.A."/>
            <person name="Kyrpides N.C."/>
            <person name="Woyke T."/>
        </authorList>
    </citation>
    <scope>NUCLEOTIDE SEQUENCE</scope>
    <source>
        <strain evidence="1">GVMAG-M-3300027736-24</strain>
    </source>
</reference>
<dbReference type="EMBL" id="MN740417">
    <property type="protein sequence ID" value="QHU05494.1"/>
    <property type="molecule type" value="Genomic_DNA"/>
</dbReference>
<name>A0A6C0JP57_9ZZZZ</name>
<organism evidence="1">
    <name type="scientific">viral metagenome</name>
    <dbReference type="NCBI Taxonomy" id="1070528"/>
    <lineage>
        <taxon>unclassified sequences</taxon>
        <taxon>metagenomes</taxon>
        <taxon>organismal metagenomes</taxon>
    </lineage>
</organism>
<dbReference type="AlphaFoldDB" id="A0A6C0JP57"/>